<keyword evidence="3" id="KW-1185">Reference proteome</keyword>
<keyword evidence="1" id="KW-0812">Transmembrane</keyword>
<sequence>MIAHIVAAGVYALAGTFQLVPRLRRDHPNWHRRAGRVLSAAGLVVAGWLITLAVAGYAIRRRPAP</sequence>
<dbReference type="AlphaFoldDB" id="A0A9Q9IUA9"/>
<name>A0A9Q9IUA9_9ACTN</name>
<accession>A0A9Q9IUA9</accession>
<keyword evidence="1" id="KW-0472">Membrane</keyword>
<reference evidence="2" key="1">
    <citation type="submission" date="2021-04" db="EMBL/GenBank/DDBJ databases">
        <title>Dactylosporangium aurantiacum NRRL B-8018 full assembly.</title>
        <authorList>
            <person name="Hartkoorn R.C."/>
            <person name="Beaudoing E."/>
            <person name="Hot D."/>
        </authorList>
    </citation>
    <scope>NUCLEOTIDE SEQUENCE</scope>
    <source>
        <strain evidence="2">NRRL B-8018</strain>
    </source>
</reference>
<keyword evidence="1" id="KW-1133">Transmembrane helix</keyword>
<dbReference type="Pfam" id="PF10067">
    <property type="entry name" value="DUF2306"/>
    <property type="match status" value="1"/>
</dbReference>
<gene>
    <name evidence="2" type="ORF">Daura_21655</name>
</gene>
<protein>
    <submittedName>
        <fullName evidence="2">DUF2306 domain-containing protein</fullName>
    </submittedName>
</protein>
<dbReference type="Proteomes" id="UP001058003">
    <property type="component" value="Chromosome"/>
</dbReference>
<dbReference type="EMBL" id="CP073767">
    <property type="protein sequence ID" value="UWZ59674.1"/>
    <property type="molecule type" value="Genomic_DNA"/>
</dbReference>
<feature type="transmembrane region" description="Helical" evidence="1">
    <location>
        <begin position="38"/>
        <end position="59"/>
    </location>
</feature>
<evidence type="ECO:0000256" key="1">
    <source>
        <dbReference type="SAM" id="Phobius"/>
    </source>
</evidence>
<organism evidence="2 3">
    <name type="scientific">Dactylosporangium aurantiacum</name>
    <dbReference type="NCBI Taxonomy" id="35754"/>
    <lineage>
        <taxon>Bacteria</taxon>
        <taxon>Bacillati</taxon>
        <taxon>Actinomycetota</taxon>
        <taxon>Actinomycetes</taxon>
        <taxon>Micromonosporales</taxon>
        <taxon>Micromonosporaceae</taxon>
        <taxon>Dactylosporangium</taxon>
    </lineage>
</organism>
<dbReference type="KEGG" id="daur:Daura_21655"/>
<evidence type="ECO:0000313" key="3">
    <source>
        <dbReference type="Proteomes" id="UP001058003"/>
    </source>
</evidence>
<evidence type="ECO:0000313" key="2">
    <source>
        <dbReference type="EMBL" id="UWZ59674.1"/>
    </source>
</evidence>
<dbReference type="InterPro" id="IPR018750">
    <property type="entry name" value="DUF2306_membrane"/>
</dbReference>
<proteinExistence type="predicted"/>